<organism evidence="2 3">
    <name type="scientific">Candidatus Magnetobacterium bavaricum</name>
    <dbReference type="NCBI Taxonomy" id="29290"/>
    <lineage>
        <taxon>Bacteria</taxon>
        <taxon>Pseudomonadati</taxon>
        <taxon>Nitrospirota</taxon>
        <taxon>Thermodesulfovibrionia</taxon>
        <taxon>Thermodesulfovibrionales</taxon>
        <taxon>Candidatus Magnetobacteriaceae</taxon>
        <taxon>Candidatus Magnetobacterium</taxon>
    </lineage>
</organism>
<keyword evidence="3" id="KW-1185">Reference proteome</keyword>
<proteinExistence type="predicted"/>
<evidence type="ECO:0000259" key="1">
    <source>
        <dbReference type="Pfam" id="PF18182"/>
    </source>
</evidence>
<gene>
    <name evidence="2" type="ORF">MBAV_004198</name>
</gene>
<dbReference type="InterPro" id="IPR040942">
    <property type="entry name" value="Minimal_Cpol"/>
</dbReference>
<accession>A0A0F3GNU5</accession>
<sequence length="500" mass="56844">MDIKDYTFKLIMAGNSNINSMINAIIRATIQLRSDNEQEMATFNQIHIFHTEESLNSLFKTTEKWQEVLTLYDISITAIVHHVTKLEGENVKRFDDIVEQLRTIVNPLHNELYYIDISGGISSLKTILAIFAYVLDIEHVYSLEVSFSKEPETRKRQSGLFYSQIEAEGLDIKYSKLPPIKKFDEFGRSNYTEILRHRQIIDDITSNIQHLLPKHFNLEHLRSSLLSGINSRLIAEVTGESYNYRHSIFSFSSGIEEIVNIILNITSNSNIEKETLGVKLGEIRKLCATKDKYFINEEVLESLTKLMSGIRNSIAHPSSEKEQNKELLATQSHLSAQLAITFIKFTINALLPFLDQDGRVIEIQDVSPKEEDNTIFYFGFDGDATGDYLETAFVMSGIDEEEVQMRSNILREAINKLKKLIKKTTKDHKSIIFAEGDNILFKSKFDNTLLNEIQSVYKKETGLSSSIGYGKTLRDVMIALRLAKAKNGESLVGISISGQC</sequence>
<dbReference type="NCBIfam" id="NF033576">
    <property type="entry name" value="mCpol"/>
    <property type="match status" value="1"/>
</dbReference>
<comment type="caution">
    <text evidence="2">The sequence shown here is derived from an EMBL/GenBank/DDBJ whole genome shotgun (WGS) entry which is preliminary data.</text>
</comment>
<dbReference type="EMBL" id="LACI01001818">
    <property type="protein sequence ID" value="KJU83610.1"/>
    <property type="molecule type" value="Genomic_DNA"/>
</dbReference>
<reference evidence="2 3" key="1">
    <citation type="submission" date="2015-02" db="EMBL/GenBank/DDBJ databases">
        <title>Single-cell genomics of uncultivated deep-branching MTB reveals a conserved set of magnetosome genes.</title>
        <authorList>
            <person name="Kolinko S."/>
            <person name="Richter M."/>
            <person name="Glockner F.O."/>
            <person name="Brachmann A."/>
            <person name="Schuler D."/>
        </authorList>
    </citation>
    <scope>NUCLEOTIDE SEQUENCE [LARGE SCALE GENOMIC DNA]</scope>
    <source>
        <strain evidence="2">TM-1</strain>
    </source>
</reference>
<evidence type="ECO:0000313" key="3">
    <source>
        <dbReference type="Proteomes" id="UP000033423"/>
    </source>
</evidence>
<dbReference type="Pfam" id="PF18182">
    <property type="entry name" value="mCpol"/>
    <property type="match status" value="1"/>
</dbReference>
<protein>
    <recommendedName>
        <fullName evidence="1">Minimal CRISPR polymerase domain-containing protein</fullName>
    </recommendedName>
</protein>
<evidence type="ECO:0000313" key="2">
    <source>
        <dbReference type="EMBL" id="KJU83610.1"/>
    </source>
</evidence>
<dbReference type="Proteomes" id="UP000033423">
    <property type="component" value="Unassembled WGS sequence"/>
</dbReference>
<dbReference type="AlphaFoldDB" id="A0A0F3GNU5"/>
<name>A0A0F3GNU5_9BACT</name>
<feature type="domain" description="Minimal CRISPR polymerase" evidence="1">
    <location>
        <begin position="377"/>
        <end position="493"/>
    </location>
</feature>